<dbReference type="Proteomes" id="UP001152795">
    <property type="component" value="Unassembled WGS sequence"/>
</dbReference>
<keyword evidence="2" id="KW-1185">Reference proteome</keyword>
<dbReference type="PANTHER" id="PTHR45702:SF2">
    <property type="entry name" value="KUZBANIAN, ISOFORM A"/>
    <property type="match status" value="1"/>
</dbReference>
<accession>A0A6S7LSR8</accession>
<evidence type="ECO:0000313" key="2">
    <source>
        <dbReference type="Proteomes" id="UP001152795"/>
    </source>
</evidence>
<proteinExistence type="predicted"/>
<dbReference type="GO" id="GO:0004222">
    <property type="term" value="F:metalloendopeptidase activity"/>
    <property type="evidence" value="ECO:0007669"/>
    <property type="project" value="TreeGrafter"/>
</dbReference>
<sequence>MKTLCWLLVVYSQVFLALSVERKPLNKHIRHYEPLNYAESDIKDSFKNGLETKSLDFKSHGREFKLRLEPDRDSFHPGLDRLNDEIKEHLNSALAGYLEDEPNSEAFGSIRNGRFEGTIFTNDEEYTVRPAEMYFDEPQEFHSVIFRSKDEDESIRRKRSIFSNGEPRSMRRRRETNEFDEPDGFDLYKQENNQNLRICNISIESDYLFTNALGGTGRAVGEMIYLVRLANRKFEEMAQSPLWKEAKLFTLRLMIGHIMAYTNETTPEELKPESMGVSTFLDFVSDRDYDGYCQAFFLTYRDFEGGITGLSWSAQDDERGGVCQARRYFIQINENFNVQKLKSYNSGVITYKFYGTLIPPKMGEIAFLRQVGTAFGAPVSW</sequence>
<gene>
    <name evidence="1" type="ORF">PACLA_8A016154</name>
</gene>
<dbReference type="PANTHER" id="PTHR45702">
    <property type="entry name" value="ADAM10/ADAM17 METALLOPEPTIDASE FAMILY MEMBER"/>
    <property type="match status" value="1"/>
</dbReference>
<name>A0A6S7LSR8_PARCT</name>
<evidence type="ECO:0000313" key="1">
    <source>
        <dbReference type="EMBL" id="CAB4042703.1"/>
    </source>
</evidence>
<protein>
    <submittedName>
        <fullName evidence="1">Disintegrin and metallo ase domain-containing 10-like</fullName>
    </submittedName>
</protein>
<dbReference type="EMBL" id="CACRXK020030647">
    <property type="protein sequence ID" value="CAB4042703.1"/>
    <property type="molecule type" value="Genomic_DNA"/>
</dbReference>
<dbReference type="GO" id="GO:0007219">
    <property type="term" value="P:Notch signaling pathway"/>
    <property type="evidence" value="ECO:0007669"/>
    <property type="project" value="TreeGrafter"/>
</dbReference>
<dbReference type="GO" id="GO:0006509">
    <property type="term" value="P:membrane protein ectodomain proteolysis"/>
    <property type="evidence" value="ECO:0007669"/>
    <property type="project" value="TreeGrafter"/>
</dbReference>
<dbReference type="GO" id="GO:0005886">
    <property type="term" value="C:plasma membrane"/>
    <property type="evidence" value="ECO:0007669"/>
    <property type="project" value="TreeGrafter"/>
</dbReference>
<dbReference type="InterPro" id="IPR051489">
    <property type="entry name" value="ADAM_Metalloproteinase"/>
</dbReference>
<dbReference type="Gene3D" id="3.40.390.10">
    <property type="entry name" value="Collagenase (Catalytic Domain)"/>
    <property type="match status" value="1"/>
</dbReference>
<reference evidence="1" key="1">
    <citation type="submission" date="2020-04" db="EMBL/GenBank/DDBJ databases">
        <authorList>
            <person name="Alioto T."/>
            <person name="Alioto T."/>
            <person name="Gomez Garrido J."/>
        </authorList>
    </citation>
    <scope>NUCLEOTIDE SEQUENCE</scope>
    <source>
        <strain evidence="1">A484AB</strain>
    </source>
</reference>
<dbReference type="SUPFAM" id="SSF55486">
    <property type="entry name" value="Metalloproteases ('zincins'), catalytic domain"/>
    <property type="match status" value="1"/>
</dbReference>
<comment type="caution">
    <text evidence="1">The sequence shown here is derived from an EMBL/GenBank/DDBJ whole genome shotgun (WGS) entry which is preliminary data.</text>
</comment>
<organism evidence="1 2">
    <name type="scientific">Paramuricea clavata</name>
    <name type="common">Red gorgonian</name>
    <name type="synonym">Violescent sea-whip</name>
    <dbReference type="NCBI Taxonomy" id="317549"/>
    <lineage>
        <taxon>Eukaryota</taxon>
        <taxon>Metazoa</taxon>
        <taxon>Cnidaria</taxon>
        <taxon>Anthozoa</taxon>
        <taxon>Octocorallia</taxon>
        <taxon>Malacalcyonacea</taxon>
        <taxon>Plexauridae</taxon>
        <taxon>Paramuricea</taxon>
    </lineage>
</organism>
<dbReference type="AlphaFoldDB" id="A0A6S7LSR8"/>
<dbReference type="OrthoDB" id="2149267at2759"/>
<dbReference type="InterPro" id="IPR024079">
    <property type="entry name" value="MetalloPept_cat_dom_sf"/>
</dbReference>